<feature type="transmembrane region" description="Helical" evidence="3">
    <location>
        <begin position="43"/>
        <end position="65"/>
    </location>
</feature>
<feature type="transmembrane region" description="Helical" evidence="3">
    <location>
        <begin position="12"/>
        <end position="31"/>
    </location>
</feature>
<name>A0A4S4LDZ0_9AGAM</name>
<keyword evidence="1" id="KW-0175">Coiled coil</keyword>
<evidence type="ECO:0000256" key="3">
    <source>
        <dbReference type="SAM" id="Phobius"/>
    </source>
</evidence>
<keyword evidence="5" id="KW-1185">Reference proteome</keyword>
<feature type="transmembrane region" description="Helical" evidence="3">
    <location>
        <begin position="85"/>
        <end position="106"/>
    </location>
</feature>
<dbReference type="EMBL" id="SGPK01000045">
    <property type="protein sequence ID" value="THH10076.1"/>
    <property type="molecule type" value="Genomic_DNA"/>
</dbReference>
<sequence length="760" mass="85017">MAETPKALTVVFLTFHIAGGLIGLPIVFLSIVASRQLSRHPTLLNFCATWFFSSLIYTLLFYAGQQGHEHPSLNLCLAQAAMVNGAFPMTSVAGVALVAHIWHGLGPSKPWSQFGLATGRSLKAARLTTLLLTPYIVFLAFTTAGAIVGHANTSRVTSTEALFYCTINSRAFNVFIPTITIVAMALIFLFEVLICFKIYQNTYIRAGINRSGSYLFWLRLAGFTIYAIIALIVAALLLSDRQSFAPYILQASLPLAVFLFIGTQKEVLAIWGSWFRVFSKTQPEPIGHQRSKSTMALLQKKPSTTSFTTPDLMQLRGVPSGDSRSAFDAVLYKSTIPLTGEGHRRPRRPQPAGVTGDESFFNDPARPNQIHIEPQRNDYSNSQQPGHQVKEASRPQELIRPYDVTFPAEPRPHNNFANAPPAHQDSGKQNPEREPDTATIIATQKQTISRLLEEAGYMNRALDRLKSVEQTLHKTQNLLVTERRTASQLLNYTNRMEIDLQNQTNIVNNLLVANKEIEDKFKHQARLQENELNRLTKEVDSLSDALQLSVKNEIQWKEKHDSVQSENNLLIADVKNLKNERDVLLDIWSTLESPIDWEMQKGRKGPPRQSPQYSFPELAQKMKQRASTPAPRPFSKPARQTRRQTDAVHVAKPDATANSLDQKKPGIPVDSLDRLRPRMLELSGKMELSEKVGGLEELVREQTALIEQLEAAVDEKRRGRIRHHVENSLIGGWSIPNSISSSMVAERDGASQDSRSEARL</sequence>
<keyword evidence="3" id="KW-1133">Transmembrane helix</keyword>
<keyword evidence="3" id="KW-0472">Membrane</keyword>
<dbReference type="AlphaFoldDB" id="A0A4S4LDZ0"/>
<feature type="transmembrane region" description="Helical" evidence="3">
    <location>
        <begin position="127"/>
        <end position="151"/>
    </location>
</feature>
<dbReference type="Proteomes" id="UP000308199">
    <property type="component" value="Unassembled WGS sequence"/>
</dbReference>
<feature type="region of interest" description="Disordered" evidence="2">
    <location>
        <begin position="338"/>
        <end position="435"/>
    </location>
</feature>
<keyword evidence="3" id="KW-0812">Transmembrane</keyword>
<evidence type="ECO:0000256" key="1">
    <source>
        <dbReference type="SAM" id="Coils"/>
    </source>
</evidence>
<feature type="compositionally biased region" description="Basic and acidic residues" evidence="2">
    <location>
        <begin position="643"/>
        <end position="652"/>
    </location>
</feature>
<evidence type="ECO:0000256" key="2">
    <source>
        <dbReference type="SAM" id="MobiDB-lite"/>
    </source>
</evidence>
<reference evidence="4 5" key="1">
    <citation type="submission" date="2019-02" db="EMBL/GenBank/DDBJ databases">
        <title>Genome sequencing of the rare red list fungi Phellinidium pouzarii.</title>
        <authorList>
            <person name="Buettner E."/>
            <person name="Kellner H."/>
        </authorList>
    </citation>
    <scope>NUCLEOTIDE SEQUENCE [LARGE SCALE GENOMIC DNA]</scope>
    <source>
        <strain evidence="4 5">DSM 108285</strain>
    </source>
</reference>
<proteinExistence type="predicted"/>
<evidence type="ECO:0000313" key="5">
    <source>
        <dbReference type="Proteomes" id="UP000308199"/>
    </source>
</evidence>
<gene>
    <name evidence="4" type="ORF">EW145_g1576</name>
</gene>
<protein>
    <submittedName>
        <fullName evidence="4">Uncharacterized protein</fullName>
    </submittedName>
</protein>
<evidence type="ECO:0000313" key="4">
    <source>
        <dbReference type="EMBL" id="THH10076.1"/>
    </source>
</evidence>
<dbReference type="OrthoDB" id="3232296at2759"/>
<feature type="transmembrane region" description="Helical" evidence="3">
    <location>
        <begin position="216"/>
        <end position="238"/>
    </location>
</feature>
<feature type="region of interest" description="Disordered" evidence="2">
    <location>
        <begin position="619"/>
        <end position="670"/>
    </location>
</feature>
<accession>A0A4S4LDZ0</accession>
<organism evidence="4 5">
    <name type="scientific">Phellinidium pouzarii</name>
    <dbReference type="NCBI Taxonomy" id="167371"/>
    <lineage>
        <taxon>Eukaryota</taxon>
        <taxon>Fungi</taxon>
        <taxon>Dikarya</taxon>
        <taxon>Basidiomycota</taxon>
        <taxon>Agaricomycotina</taxon>
        <taxon>Agaricomycetes</taxon>
        <taxon>Hymenochaetales</taxon>
        <taxon>Hymenochaetaceae</taxon>
        <taxon>Phellinidium</taxon>
    </lineage>
</organism>
<feature type="coiled-coil region" evidence="1">
    <location>
        <begin position="458"/>
        <end position="580"/>
    </location>
</feature>
<feature type="transmembrane region" description="Helical" evidence="3">
    <location>
        <begin position="171"/>
        <end position="196"/>
    </location>
</feature>
<feature type="coiled-coil region" evidence="1">
    <location>
        <begin position="692"/>
        <end position="719"/>
    </location>
</feature>
<feature type="compositionally biased region" description="Polar residues" evidence="2">
    <location>
        <begin position="377"/>
        <end position="386"/>
    </location>
</feature>
<comment type="caution">
    <text evidence="4">The sequence shown here is derived from an EMBL/GenBank/DDBJ whole genome shotgun (WGS) entry which is preliminary data.</text>
</comment>